<keyword evidence="11" id="KW-0407">Ion channel</keyword>
<dbReference type="Pfam" id="PF02214">
    <property type="entry name" value="BTB_2"/>
    <property type="match status" value="1"/>
</dbReference>
<dbReference type="PRINTS" id="PR01496">
    <property type="entry name" value="SHAKERCHANEL"/>
</dbReference>
<feature type="domain" description="Ion transport" evidence="14">
    <location>
        <begin position="176"/>
        <end position="413"/>
    </location>
</feature>
<dbReference type="SUPFAM" id="SSF54695">
    <property type="entry name" value="POZ domain"/>
    <property type="match status" value="1"/>
</dbReference>
<feature type="region of interest" description="Disordered" evidence="12">
    <location>
        <begin position="416"/>
        <end position="441"/>
    </location>
</feature>
<dbReference type="EMBL" id="LSMT01000029">
    <property type="protein sequence ID" value="PFX31963.1"/>
    <property type="molecule type" value="Genomic_DNA"/>
</dbReference>
<feature type="transmembrane region" description="Helical" evidence="13">
    <location>
        <begin position="175"/>
        <end position="195"/>
    </location>
</feature>
<feature type="transmembrane region" description="Helical" evidence="13">
    <location>
        <begin position="382"/>
        <end position="410"/>
    </location>
</feature>
<comment type="caution">
    <text evidence="16">The sequence shown here is derived from an EMBL/GenBank/DDBJ whole genome shotgun (WGS) entry which is preliminary data.</text>
</comment>
<sequence length="527" mass="60549">MERLRITGQSSNENEAEVVAVKNRDDKFCHERIDWNAVNRGPRIVINVSGQRYETYEKTLELFPDSLLGDKERRKDFYDPVNNEFFFDRNRICFESILAYYQTNGILIMPPSIPRKVFLSDVRFFDLGQKALLQAGEGLEQPVEQNKRLLPKNKIQRKVWELFEHPDTSNFARGIAIWSVCIIILSIALFCVETLPQFQEEPSKTINGTVISFASKKKTDNPFFLIEAFCITWFTLEYVIRFIFSPNKWKFFISVLNMIDLVSIIPFYITLPMEDSGNVSSLAVLRSVRLVRVFRIFKLSRYSRGLQILGHTLRASLRELGLLFFFLCMGVVLFSSAVYYAEISNEDENDFLSIPHSFWWAIITMTTVGYGDITPKTLGGKLVGCFCAITGVLAIALPVPVIVSNFAYYYSKENDGSHSNMNDEDEDDELEQEDEPVNKDDKKVKKKISFNCTAKKCRKHRGNDTIQIKRKRKCGTVNYPDTMYNAIDSNANKDHQNGLANANSVRDKNDQQSHEEKTSMSQVETIV</sequence>
<keyword evidence="2" id="KW-0813">Transport</keyword>
<evidence type="ECO:0000256" key="10">
    <source>
        <dbReference type="ARBA" id="ARBA00023136"/>
    </source>
</evidence>
<evidence type="ECO:0000256" key="11">
    <source>
        <dbReference type="ARBA" id="ARBA00023303"/>
    </source>
</evidence>
<dbReference type="AlphaFoldDB" id="A0A2B4SS97"/>
<feature type="compositionally biased region" description="Acidic residues" evidence="12">
    <location>
        <begin position="422"/>
        <end position="435"/>
    </location>
</feature>
<dbReference type="InterPro" id="IPR005821">
    <property type="entry name" value="Ion_trans_dom"/>
</dbReference>
<evidence type="ECO:0000256" key="5">
    <source>
        <dbReference type="ARBA" id="ARBA00022826"/>
    </source>
</evidence>
<dbReference type="PANTHER" id="PTHR11537:SF113">
    <property type="entry name" value="POTASSIUM VOLTAGE-GATED CHANNEL PROTEIN SHAKER"/>
    <property type="match status" value="1"/>
</dbReference>
<evidence type="ECO:0000313" key="17">
    <source>
        <dbReference type="Proteomes" id="UP000225706"/>
    </source>
</evidence>
<dbReference type="PANTHER" id="PTHR11537">
    <property type="entry name" value="VOLTAGE-GATED POTASSIUM CHANNEL"/>
    <property type="match status" value="1"/>
</dbReference>
<dbReference type="Pfam" id="PF00520">
    <property type="entry name" value="Ion_trans"/>
    <property type="match status" value="1"/>
</dbReference>
<dbReference type="GO" id="GO:0001508">
    <property type="term" value="P:action potential"/>
    <property type="evidence" value="ECO:0007669"/>
    <property type="project" value="TreeGrafter"/>
</dbReference>
<dbReference type="InterPro" id="IPR003968">
    <property type="entry name" value="K_chnl_volt-dep_Kv"/>
</dbReference>
<keyword evidence="10 13" id="KW-0472">Membrane</keyword>
<dbReference type="SUPFAM" id="SSF81324">
    <property type="entry name" value="Voltage-gated potassium channels"/>
    <property type="match status" value="1"/>
</dbReference>
<dbReference type="Gene3D" id="3.30.710.10">
    <property type="entry name" value="Potassium Channel Kv1.1, Chain A"/>
    <property type="match status" value="1"/>
</dbReference>
<dbReference type="PRINTS" id="PR01491">
    <property type="entry name" value="KVCHANNEL"/>
</dbReference>
<reference evidence="17" key="1">
    <citation type="journal article" date="2017" name="bioRxiv">
        <title>Comparative analysis of the genomes of Stylophora pistillata and Acropora digitifera provides evidence for extensive differences between species of corals.</title>
        <authorList>
            <person name="Voolstra C.R."/>
            <person name="Li Y."/>
            <person name="Liew Y.J."/>
            <person name="Baumgarten S."/>
            <person name="Zoccola D."/>
            <person name="Flot J.-F."/>
            <person name="Tambutte S."/>
            <person name="Allemand D."/>
            <person name="Aranda M."/>
        </authorList>
    </citation>
    <scope>NUCLEOTIDE SEQUENCE [LARGE SCALE GENOMIC DNA]</scope>
</reference>
<dbReference type="Gene3D" id="1.20.120.350">
    <property type="entry name" value="Voltage-gated potassium channels. Chain C"/>
    <property type="match status" value="1"/>
</dbReference>
<evidence type="ECO:0000256" key="8">
    <source>
        <dbReference type="ARBA" id="ARBA00022989"/>
    </source>
</evidence>
<dbReference type="InterPro" id="IPR028325">
    <property type="entry name" value="VG_K_chnl"/>
</dbReference>
<keyword evidence="8 13" id="KW-1133">Transmembrane helix</keyword>
<evidence type="ECO:0000313" key="16">
    <source>
        <dbReference type="EMBL" id="PFX31963.1"/>
    </source>
</evidence>
<dbReference type="Gene3D" id="1.10.287.70">
    <property type="match status" value="1"/>
</dbReference>
<protein>
    <submittedName>
        <fullName evidence="16">Potassium voltage-gated channel subfamily A member 2</fullName>
    </submittedName>
</protein>
<dbReference type="InterPro" id="IPR003131">
    <property type="entry name" value="T1-type_BTB"/>
</dbReference>
<gene>
    <name evidence="16" type="primary">KCNA2</name>
    <name evidence="16" type="ORF">AWC38_SpisGene3201</name>
</gene>
<feature type="transmembrane region" description="Helical" evidence="13">
    <location>
        <begin position="353"/>
        <end position="370"/>
    </location>
</feature>
<evidence type="ECO:0000256" key="1">
    <source>
        <dbReference type="ARBA" id="ARBA00004141"/>
    </source>
</evidence>
<feature type="compositionally biased region" description="Basic and acidic residues" evidence="12">
    <location>
        <begin position="505"/>
        <end position="518"/>
    </location>
</feature>
<keyword evidence="7" id="KW-0630">Potassium</keyword>
<keyword evidence="4 13" id="KW-0812">Transmembrane</keyword>
<organism evidence="16 17">
    <name type="scientific">Stylophora pistillata</name>
    <name type="common">Smooth cauliflower coral</name>
    <dbReference type="NCBI Taxonomy" id="50429"/>
    <lineage>
        <taxon>Eukaryota</taxon>
        <taxon>Metazoa</taxon>
        <taxon>Cnidaria</taxon>
        <taxon>Anthozoa</taxon>
        <taxon>Hexacorallia</taxon>
        <taxon>Scleractinia</taxon>
        <taxon>Astrocoeniina</taxon>
        <taxon>Pocilloporidae</taxon>
        <taxon>Stylophora</taxon>
    </lineage>
</organism>
<keyword evidence="6" id="KW-0851">Voltage-gated channel</keyword>
<dbReference type="GO" id="GO:0008076">
    <property type="term" value="C:voltage-gated potassium channel complex"/>
    <property type="evidence" value="ECO:0007669"/>
    <property type="project" value="InterPro"/>
</dbReference>
<keyword evidence="5" id="KW-0631">Potassium channel</keyword>
<name>A0A2B4SS97_STYPI</name>
<feature type="transmembrane region" description="Helical" evidence="13">
    <location>
        <begin position="251"/>
        <end position="269"/>
    </location>
</feature>
<dbReference type="FunFam" id="1.20.120.350:FF:000074">
    <property type="entry name" value="SHaW family of potassium channels"/>
    <property type="match status" value="1"/>
</dbReference>
<dbReference type="Proteomes" id="UP000225706">
    <property type="component" value="Unassembled WGS sequence"/>
</dbReference>
<dbReference type="OrthoDB" id="415460at2759"/>
<feature type="region of interest" description="Disordered" evidence="12">
    <location>
        <begin position="488"/>
        <end position="527"/>
    </location>
</feature>
<feature type="transmembrane region" description="Helical" evidence="13">
    <location>
        <begin position="223"/>
        <end position="244"/>
    </location>
</feature>
<proteinExistence type="predicted"/>
<feature type="domain" description="Potassium channel tetramerisation-type BTB" evidence="15">
    <location>
        <begin position="44"/>
        <end position="131"/>
    </location>
</feature>
<evidence type="ECO:0000256" key="6">
    <source>
        <dbReference type="ARBA" id="ARBA00022882"/>
    </source>
</evidence>
<dbReference type="FunFam" id="1.10.287.70:FF:000002">
    <property type="entry name" value="Potassium voltage-gated channel subfamily a member"/>
    <property type="match status" value="1"/>
</dbReference>
<evidence type="ECO:0000256" key="3">
    <source>
        <dbReference type="ARBA" id="ARBA00022538"/>
    </source>
</evidence>
<evidence type="ECO:0000256" key="12">
    <source>
        <dbReference type="SAM" id="MobiDB-lite"/>
    </source>
</evidence>
<dbReference type="InterPro" id="IPR027359">
    <property type="entry name" value="Volt_channel_dom_sf"/>
</dbReference>
<dbReference type="InterPro" id="IPR003972">
    <property type="entry name" value="K_chnl_volt-dep_Kv1"/>
</dbReference>
<evidence type="ECO:0000256" key="4">
    <source>
        <dbReference type="ARBA" id="ARBA00022692"/>
    </source>
</evidence>
<evidence type="ECO:0000256" key="2">
    <source>
        <dbReference type="ARBA" id="ARBA00022448"/>
    </source>
</evidence>
<feature type="transmembrane region" description="Helical" evidence="13">
    <location>
        <begin position="320"/>
        <end position="341"/>
    </location>
</feature>
<evidence type="ECO:0000256" key="13">
    <source>
        <dbReference type="SAM" id="Phobius"/>
    </source>
</evidence>
<dbReference type="STRING" id="50429.A0A2B4SS97"/>
<evidence type="ECO:0000259" key="14">
    <source>
        <dbReference type="Pfam" id="PF00520"/>
    </source>
</evidence>
<evidence type="ECO:0000256" key="7">
    <source>
        <dbReference type="ARBA" id="ARBA00022958"/>
    </source>
</evidence>
<dbReference type="GO" id="GO:0005251">
    <property type="term" value="F:delayed rectifier potassium channel activity"/>
    <property type="evidence" value="ECO:0007669"/>
    <property type="project" value="TreeGrafter"/>
</dbReference>
<comment type="subcellular location">
    <subcellularLocation>
        <location evidence="1">Membrane</location>
        <topology evidence="1">Multi-pass membrane protein</topology>
    </subcellularLocation>
</comment>
<keyword evidence="17" id="KW-1185">Reference proteome</keyword>
<keyword evidence="9" id="KW-0406">Ion transport</keyword>
<accession>A0A2B4SS97</accession>
<dbReference type="InterPro" id="IPR011333">
    <property type="entry name" value="SKP1/BTB/POZ_sf"/>
</dbReference>
<evidence type="ECO:0000259" key="15">
    <source>
        <dbReference type="Pfam" id="PF02214"/>
    </source>
</evidence>
<dbReference type="GO" id="GO:0051260">
    <property type="term" value="P:protein homooligomerization"/>
    <property type="evidence" value="ECO:0007669"/>
    <property type="project" value="InterPro"/>
</dbReference>
<keyword evidence="3" id="KW-0633">Potassium transport</keyword>
<dbReference type="PRINTS" id="PR00169">
    <property type="entry name" value="KCHANNEL"/>
</dbReference>
<evidence type="ECO:0000256" key="9">
    <source>
        <dbReference type="ARBA" id="ARBA00023065"/>
    </source>
</evidence>